<keyword evidence="3 6" id="KW-1133">Transmembrane helix</keyword>
<evidence type="ECO:0000256" key="3">
    <source>
        <dbReference type="ARBA" id="ARBA00022989"/>
    </source>
</evidence>
<dbReference type="InterPro" id="IPR051856">
    <property type="entry name" value="CSR-E3_Ligase_Protein"/>
</dbReference>
<evidence type="ECO:0000259" key="8">
    <source>
        <dbReference type="Pfam" id="PF26037"/>
    </source>
</evidence>
<feature type="transmembrane region" description="Helical" evidence="6">
    <location>
        <begin position="416"/>
        <end position="446"/>
    </location>
</feature>
<feature type="transmembrane region" description="Helical" evidence="6">
    <location>
        <begin position="240"/>
        <end position="271"/>
    </location>
</feature>
<comment type="caution">
    <text evidence="9">The sequence shown here is derived from an EMBL/GenBank/DDBJ whole genome shotgun (WGS) entry which is preliminary data.</text>
</comment>
<keyword evidence="10" id="KW-1185">Reference proteome</keyword>
<dbReference type="PANTHER" id="PTHR21041">
    <property type="entry name" value="DENDRITIC CELL-SPECIFIC TRANSMEMBRANE PROTEIN"/>
    <property type="match status" value="1"/>
</dbReference>
<proteinExistence type="predicted"/>
<dbReference type="PANTHER" id="PTHR21041:SF6">
    <property type="entry name" value="DC-STAMP DOMAIN-CONTAINING PROTEIN 2"/>
    <property type="match status" value="1"/>
</dbReference>
<reference evidence="9 10" key="1">
    <citation type="journal article" date="2024" name="Proc. Natl. Acad. Sci. U.S.A.">
        <title>The genetic regulatory architecture and epigenomic basis for age-related changes in rattlesnake venom.</title>
        <authorList>
            <person name="Hogan M.P."/>
            <person name="Holding M.L."/>
            <person name="Nystrom G.S."/>
            <person name="Colston T.J."/>
            <person name="Bartlett D.A."/>
            <person name="Mason A.J."/>
            <person name="Ellsworth S.A."/>
            <person name="Rautsaw R.M."/>
            <person name="Lawrence K.C."/>
            <person name="Strickland J.L."/>
            <person name="He B."/>
            <person name="Fraser P."/>
            <person name="Margres M.J."/>
            <person name="Gilbert D.M."/>
            <person name="Gibbs H.L."/>
            <person name="Parkinson C.L."/>
            <person name="Rokyta D.R."/>
        </authorList>
    </citation>
    <scope>NUCLEOTIDE SEQUENCE [LARGE SCALE GENOMIC DNA]</scope>
    <source>
        <strain evidence="9">DRR0105</strain>
    </source>
</reference>
<keyword evidence="2 6" id="KW-0812">Transmembrane</keyword>
<feature type="transmembrane region" description="Helical" evidence="6">
    <location>
        <begin position="512"/>
        <end position="533"/>
    </location>
</feature>
<feature type="transmembrane region" description="Helical" evidence="6">
    <location>
        <begin position="41"/>
        <end position="60"/>
    </location>
</feature>
<protein>
    <submittedName>
        <fullName evidence="9">DC-STAMP domain-containing protein 2</fullName>
    </submittedName>
</protein>
<accession>A0AAW1ANP6</accession>
<evidence type="ECO:0000256" key="5">
    <source>
        <dbReference type="SAM" id="MobiDB-lite"/>
    </source>
</evidence>
<feature type="domain" description="Dendritic cell-specific transmembrane protein-like" evidence="7">
    <location>
        <begin position="367"/>
        <end position="557"/>
    </location>
</feature>
<evidence type="ECO:0000256" key="4">
    <source>
        <dbReference type="ARBA" id="ARBA00023136"/>
    </source>
</evidence>
<dbReference type="GO" id="GO:0016020">
    <property type="term" value="C:membrane"/>
    <property type="evidence" value="ECO:0007669"/>
    <property type="project" value="UniProtKB-SubCell"/>
</dbReference>
<name>A0AAW1ANP6_CROAD</name>
<gene>
    <name evidence="9" type="ORF">NXF25_018405</name>
</gene>
<dbReference type="InterPro" id="IPR012858">
    <property type="entry name" value="DC_STAMP-like"/>
</dbReference>
<evidence type="ECO:0000313" key="10">
    <source>
        <dbReference type="Proteomes" id="UP001474421"/>
    </source>
</evidence>
<organism evidence="9 10">
    <name type="scientific">Crotalus adamanteus</name>
    <name type="common">Eastern diamondback rattlesnake</name>
    <dbReference type="NCBI Taxonomy" id="8729"/>
    <lineage>
        <taxon>Eukaryota</taxon>
        <taxon>Metazoa</taxon>
        <taxon>Chordata</taxon>
        <taxon>Craniata</taxon>
        <taxon>Vertebrata</taxon>
        <taxon>Euteleostomi</taxon>
        <taxon>Lepidosauria</taxon>
        <taxon>Squamata</taxon>
        <taxon>Bifurcata</taxon>
        <taxon>Unidentata</taxon>
        <taxon>Episquamata</taxon>
        <taxon>Toxicofera</taxon>
        <taxon>Serpentes</taxon>
        <taxon>Colubroidea</taxon>
        <taxon>Viperidae</taxon>
        <taxon>Crotalinae</taxon>
        <taxon>Crotalus</taxon>
    </lineage>
</organism>
<sequence length="797" mass="90592">MSFWPTLFLPWLRKGQKKGKKKKEVARIQEDTFGRATVRSLGGFGLGMTLSTAYGALVIFGQGYSIWYCLLSTITLALALGLGMAFSFKVRVTVLLMLPQFFSKEGKMVLILLAFGMAMEGPFANIVRNFNRSADTVSCGAELALNQTAEMLQRAREPLINALKKIKDIARKAKVVGDRVRKLFRSVMDAVRHVAHCMRNVWYFLLHMGEVCNKEMGRPYQKCARIFDNAKDQCERAIPFLSFLCHVVLLFKYLCGLANILLVFCIIPEYIVPFLRRKVAEPVVAMLNRVRAEFEFNITTIHQYEVNVNASKKLSQVAFDIMEEVSERLQPAREAVGLFGYMSTLVMLYMYLGALLYRKHYLHEDSFDNIYITNSFLEMDAVRRKSKRLSVLPLSPKESTKYIRPASLVLPRKEQIAYALALVSICRQFILVILLILADFFVYWLFDLVRYHLVGEIVARAPVSTTIGVNGSGYTSELYRDLVSAFDVLQEGNISVVSPKCRLLPSEPDYDGYLVIGLMYGICLFSAIFGTYIQRMRRVLCAWYYPSRERERICYLYNTILTRRTKLMSAVLKAVRQNSADEGHQNILLVFASKFRLCRWLVKKLGVHEAYCLGCGKIQRGVDSEDFVTCITPACRGIYCPECYRILNNTCSICMAPLTYQGDIDEEIDSSDEEAMVLWTNAVRALRGVPDEKRQKQRRLLKTRILRAVKGEGGCRALAPQLARKILAQLKEEEEEEEEGNESEEDSSSSSDESSTSSSGTSHLDFSYQNEAEISSGEELEEVKTDSDEVGKRIRKK</sequence>
<feature type="compositionally biased region" description="Basic and acidic residues" evidence="5">
    <location>
        <begin position="782"/>
        <end position="797"/>
    </location>
</feature>
<evidence type="ECO:0000259" key="7">
    <source>
        <dbReference type="Pfam" id="PF07782"/>
    </source>
</evidence>
<comment type="subcellular location">
    <subcellularLocation>
        <location evidence="1">Membrane</location>
        <topology evidence="1">Multi-pass membrane protein</topology>
    </subcellularLocation>
</comment>
<feature type="transmembrane region" description="Helical" evidence="6">
    <location>
        <begin position="67"/>
        <end position="88"/>
    </location>
</feature>
<dbReference type="Pfam" id="PF07782">
    <property type="entry name" value="DC_STAMP"/>
    <property type="match status" value="1"/>
</dbReference>
<dbReference type="AlphaFoldDB" id="A0AAW1ANP6"/>
<dbReference type="EMBL" id="JAOTOJ010000019">
    <property type="protein sequence ID" value="KAK9391075.1"/>
    <property type="molecule type" value="Genomic_DNA"/>
</dbReference>
<feature type="domain" description="E3 ubiquitin-protein ligase DCST1-like C-terminal" evidence="8">
    <location>
        <begin position="611"/>
        <end position="657"/>
    </location>
</feature>
<feature type="compositionally biased region" description="Low complexity" evidence="5">
    <location>
        <begin position="748"/>
        <end position="762"/>
    </location>
</feature>
<evidence type="ECO:0000256" key="2">
    <source>
        <dbReference type="ARBA" id="ARBA00022692"/>
    </source>
</evidence>
<dbReference type="Pfam" id="PF26039">
    <property type="entry name" value="Dcst2"/>
    <property type="match status" value="1"/>
</dbReference>
<dbReference type="Pfam" id="PF26037">
    <property type="entry name" value="zf-RING_DCST1_C"/>
    <property type="match status" value="1"/>
</dbReference>
<dbReference type="Proteomes" id="UP001474421">
    <property type="component" value="Unassembled WGS sequence"/>
</dbReference>
<dbReference type="InterPro" id="IPR058842">
    <property type="entry name" value="DCST1_C"/>
</dbReference>
<feature type="transmembrane region" description="Helical" evidence="6">
    <location>
        <begin position="338"/>
        <end position="357"/>
    </location>
</feature>
<evidence type="ECO:0000256" key="6">
    <source>
        <dbReference type="SAM" id="Phobius"/>
    </source>
</evidence>
<feature type="region of interest" description="Disordered" evidence="5">
    <location>
        <begin position="731"/>
        <end position="797"/>
    </location>
</feature>
<feature type="compositionally biased region" description="Acidic residues" evidence="5">
    <location>
        <begin position="732"/>
        <end position="747"/>
    </location>
</feature>
<evidence type="ECO:0000256" key="1">
    <source>
        <dbReference type="ARBA" id="ARBA00004141"/>
    </source>
</evidence>
<feature type="transmembrane region" description="Helical" evidence="6">
    <location>
        <begin position="108"/>
        <end position="127"/>
    </location>
</feature>
<evidence type="ECO:0000313" key="9">
    <source>
        <dbReference type="EMBL" id="KAK9391075.1"/>
    </source>
</evidence>
<keyword evidence="4 6" id="KW-0472">Membrane</keyword>